<comment type="caution">
    <text evidence="1">The sequence shown here is derived from an EMBL/GenBank/DDBJ whole genome shotgun (WGS) entry which is preliminary data.</text>
</comment>
<organism evidence="1">
    <name type="scientific">marine sediment metagenome</name>
    <dbReference type="NCBI Taxonomy" id="412755"/>
    <lineage>
        <taxon>unclassified sequences</taxon>
        <taxon>metagenomes</taxon>
        <taxon>ecological metagenomes</taxon>
    </lineage>
</organism>
<proteinExistence type="predicted"/>
<gene>
    <name evidence="1" type="ORF">S12H4_15399</name>
</gene>
<feature type="non-terminal residue" evidence="1">
    <location>
        <position position="1"/>
    </location>
</feature>
<sequence length="71" mass="7601">GSMNVMATIACNTTLKISGVGFLTSLIIGFDKEPELEDMLDTGEMSKLALELTETADGDTVSVVVEEEILY</sequence>
<reference evidence="1" key="1">
    <citation type="journal article" date="2014" name="Front. Microbiol.">
        <title>High frequency of phylogenetically diverse reductive dehalogenase-homologous genes in deep subseafloor sedimentary metagenomes.</title>
        <authorList>
            <person name="Kawai M."/>
            <person name="Futagami T."/>
            <person name="Toyoda A."/>
            <person name="Takaki Y."/>
            <person name="Nishi S."/>
            <person name="Hori S."/>
            <person name="Arai W."/>
            <person name="Tsubouchi T."/>
            <person name="Morono Y."/>
            <person name="Uchiyama I."/>
            <person name="Ito T."/>
            <person name="Fujiyama A."/>
            <person name="Inagaki F."/>
            <person name="Takami H."/>
        </authorList>
    </citation>
    <scope>NUCLEOTIDE SEQUENCE</scope>
    <source>
        <strain evidence="1">Expedition CK06-06</strain>
    </source>
</reference>
<name>X1THY1_9ZZZZ</name>
<evidence type="ECO:0000313" key="1">
    <source>
        <dbReference type="EMBL" id="GAI87185.1"/>
    </source>
</evidence>
<dbReference type="EMBL" id="BARW01007391">
    <property type="protein sequence ID" value="GAI87185.1"/>
    <property type="molecule type" value="Genomic_DNA"/>
</dbReference>
<dbReference type="AlphaFoldDB" id="X1THY1"/>
<protein>
    <submittedName>
        <fullName evidence="1">Uncharacterized protein</fullName>
    </submittedName>
</protein>
<accession>X1THY1</accession>